<dbReference type="PANTHER" id="PTHR46648">
    <property type="entry name" value="HIT FAMILY PROTEIN 1"/>
    <property type="match status" value="1"/>
</dbReference>
<dbReference type="Proteomes" id="UP000742460">
    <property type="component" value="Unassembled WGS sequence"/>
</dbReference>
<reference evidence="5" key="2">
    <citation type="submission" date="2021-09" db="EMBL/GenBank/DDBJ databases">
        <authorList>
            <person name="Gilroy R."/>
        </authorList>
    </citation>
    <scope>NUCLEOTIDE SEQUENCE</scope>
    <source>
        <strain evidence="5">ChiGjej5B5-22894</strain>
    </source>
</reference>
<feature type="short sequence motif" description="Histidine triad motif" evidence="2 3">
    <location>
        <begin position="101"/>
        <end position="105"/>
    </location>
</feature>
<evidence type="ECO:0000256" key="2">
    <source>
        <dbReference type="PIRSR" id="PIRSR601310-3"/>
    </source>
</evidence>
<proteinExistence type="predicted"/>
<dbReference type="PROSITE" id="PS51084">
    <property type="entry name" value="HIT_2"/>
    <property type="match status" value="1"/>
</dbReference>
<gene>
    <name evidence="5" type="ORF">K8V81_02890</name>
</gene>
<protein>
    <submittedName>
        <fullName evidence="5">HIT domain-containing protein</fullName>
    </submittedName>
</protein>
<accession>A0A921SWN8</accession>
<reference evidence="5" key="1">
    <citation type="journal article" date="2021" name="PeerJ">
        <title>Extensive microbial diversity within the chicken gut microbiome revealed by metagenomics and culture.</title>
        <authorList>
            <person name="Gilroy R."/>
            <person name="Ravi A."/>
            <person name="Getino M."/>
            <person name="Pursley I."/>
            <person name="Horton D.L."/>
            <person name="Alikhan N.F."/>
            <person name="Baker D."/>
            <person name="Gharbi K."/>
            <person name="Hall N."/>
            <person name="Watson M."/>
            <person name="Adriaenssens E.M."/>
            <person name="Foster-Nyarko E."/>
            <person name="Jarju S."/>
            <person name="Secka A."/>
            <person name="Antonio M."/>
            <person name="Oren A."/>
            <person name="Chaudhuri R.R."/>
            <person name="La Ragione R."/>
            <person name="Hildebrand F."/>
            <person name="Pallen M.J."/>
        </authorList>
    </citation>
    <scope>NUCLEOTIDE SEQUENCE</scope>
    <source>
        <strain evidence="5">ChiGjej5B5-22894</strain>
    </source>
</reference>
<feature type="active site" description="Tele-AMP-histidine intermediate" evidence="1">
    <location>
        <position position="103"/>
    </location>
</feature>
<feature type="domain" description="HIT" evidence="4">
    <location>
        <begin position="7"/>
        <end position="116"/>
    </location>
</feature>
<evidence type="ECO:0000259" key="4">
    <source>
        <dbReference type="PROSITE" id="PS51084"/>
    </source>
</evidence>
<sequence length="144" mass="15514">MSSTECVFCDLLANGHEITWIARRSDASAFLPLAQDRLAPAHTLVVPHEHAVGLHDTSAQALQATMLLAQEIAQVMAETLGAPGVNVLNASGPHSGQSVPHLHLHVVPRWEADGLDTWPSTVSHHPLEDGWLDTMRTELADRAA</sequence>
<organism evidence="5 6">
    <name type="scientific">Brachybacterium massiliense</name>
    <dbReference type="NCBI Taxonomy" id="1755098"/>
    <lineage>
        <taxon>Bacteria</taxon>
        <taxon>Bacillati</taxon>
        <taxon>Actinomycetota</taxon>
        <taxon>Actinomycetes</taxon>
        <taxon>Micrococcales</taxon>
        <taxon>Dermabacteraceae</taxon>
        <taxon>Brachybacterium</taxon>
    </lineage>
</organism>
<comment type="caution">
    <text evidence="5">The sequence shown here is derived from an EMBL/GenBank/DDBJ whole genome shotgun (WGS) entry which is preliminary data.</text>
</comment>
<evidence type="ECO:0000256" key="3">
    <source>
        <dbReference type="PROSITE-ProRule" id="PRU00464"/>
    </source>
</evidence>
<dbReference type="GO" id="GO:0003824">
    <property type="term" value="F:catalytic activity"/>
    <property type="evidence" value="ECO:0007669"/>
    <property type="project" value="InterPro"/>
</dbReference>
<dbReference type="InterPro" id="IPR001310">
    <property type="entry name" value="Histidine_triad_HIT"/>
</dbReference>
<dbReference type="EMBL" id="DYUE01000075">
    <property type="protein sequence ID" value="HJG90652.1"/>
    <property type="molecule type" value="Genomic_DNA"/>
</dbReference>
<dbReference type="GO" id="GO:0009117">
    <property type="term" value="P:nucleotide metabolic process"/>
    <property type="evidence" value="ECO:0007669"/>
    <property type="project" value="TreeGrafter"/>
</dbReference>
<dbReference type="InterPro" id="IPR011146">
    <property type="entry name" value="HIT-like"/>
</dbReference>
<dbReference type="InterPro" id="IPR036265">
    <property type="entry name" value="HIT-like_sf"/>
</dbReference>
<evidence type="ECO:0000256" key="1">
    <source>
        <dbReference type="PIRSR" id="PIRSR601310-1"/>
    </source>
</evidence>
<dbReference type="PROSITE" id="PS00892">
    <property type="entry name" value="HIT_1"/>
    <property type="match status" value="1"/>
</dbReference>
<dbReference type="AlphaFoldDB" id="A0A921SWN8"/>
<dbReference type="PANTHER" id="PTHR46648:SF1">
    <property type="entry name" value="ADENOSINE 5'-MONOPHOSPHORAMIDASE HNT1"/>
    <property type="match status" value="1"/>
</dbReference>
<dbReference type="Pfam" id="PF01230">
    <property type="entry name" value="HIT"/>
    <property type="match status" value="1"/>
</dbReference>
<dbReference type="InterPro" id="IPR019808">
    <property type="entry name" value="Histidine_triad_CS"/>
</dbReference>
<dbReference type="SUPFAM" id="SSF54197">
    <property type="entry name" value="HIT-like"/>
    <property type="match status" value="1"/>
</dbReference>
<evidence type="ECO:0000313" key="5">
    <source>
        <dbReference type="EMBL" id="HJG90652.1"/>
    </source>
</evidence>
<dbReference type="Gene3D" id="3.30.428.10">
    <property type="entry name" value="HIT-like"/>
    <property type="match status" value="1"/>
</dbReference>
<evidence type="ECO:0000313" key="6">
    <source>
        <dbReference type="Proteomes" id="UP000742460"/>
    </source>
</evidence>
<name>A0A921SWN8_9MICO</name>